<keyword evidence="4" id="KW-0175">Coiled coil</keyword>
<evidence type="ECO:0000256" key="2">
    <source>
        <dbReference type="ARBA" id="ARBA00022670"/>
    </source>
</evidence>
<feature type="region of interest" description="Disordered" evidence="5">
    <location>
        <begin position="136"/>
        <end position="244"/>
    </location>
</feature>
<evidence type="ECO:0000313" key="7">
    <source>
        <dbReference type="EMBL" id="KAF2123643.1"/>
    </source>
</evidence>
<feature type="region of interest" description="Disordered" evidence="5">
    <location>
        <begin position="298"/>
        <end position="331"/>
    </location>
</feature>
<dbReference type="GO" id="GO:0008234">
    <property type="term" value="F:cysteine-type peptidase activity"/>
    <property type="evidence" value="ECO:0007669"/>
    <property type="project" value="InterPro"/>
</dbReference>
<dbReference type="Pfam" id="PF02902">
    <property type="entry name" value="Peptidase_C48"/>
    <property type="match status" value="1"/>
</dbReference>
<dbReference type="PROSITE" id="PS50600">
    <property type="entry name" value="ULP_PROTEASE"/>
    <property type="match status" value="1"/>
</dbReference>
<dbReference type="Gene3D" id="3.40.395.10">
    <property type="entry name" value="Adenoviral Proteinase, Chain A"/>
    <property type="match status" value="1"/>
</dbReference>
<evidence type="ECO:0000313" key="8">
    <source>
        <dbReference type="Proteomes" id="UP000799771"/>
    </source>
</evidence>
<feature type="coiled-coil region" evidence="4">
    <location>
        <begin position="682"/>
        <end position="712"/>
    </location>
</feature>
<comment type="similarity">
    <text evidence="1">Belongs to the peptidase C48 family.</text>
</comment>
<dbReference type="OrthoDB" id="1939479at2759"/>
<evidence type="ECO:0000256" key="5">
    <source>
        <dbReference type="SAM" id="MobiDB-lite"/>
    </source>
</evidence>
<dbReference type="EMBL" id="ML977524">
    <property type="protein sequence ID" value="KAF2123643.1"/>
    <property type="molecule type" value="Genomic_DNA"/>
</dbReference>
<feature type="domain" description="Ubiquitin-like protease family profile" evidence="6">
    <location>
        <begin position="328"/>
        <end position="478"/>
    </location>
</feature>
<dbReference type="SUPFAM" id="SSF54001">
    <property type="entry name" value="Cysteine proteinases"/>
    <property type="match status" value="1"/>
</dbReference>
<gene>
    <name evidence="7" type="ORF">P153DRAFT_435810</name>
</gene>
<name>A0A6A5ZXL4_9PLEO</name>
<feature type="compositionally biased region" description="Basic and acidic residues" evidence="5">
    <location>
        <begin position="206"/>
        <end position="227"/>
    </location>
</feature>
<sequence>MPLPTPNKKKLMTRPTVRSIPAARRAFVDAHTQHLSHGESTKLLEVVHELAVPLDTLERGEWALDGERFVALFSFAAFTRRRFVRQLAALHDETSHALEAVHAVLKQVRSDEDAKHGRADRTRDWQGHHVEAARDRLGELELAAEGTTDRRGNRTRQNGQGEAPLANTVAARKRKRAALSMGSQDDDQTAQARRDDVASSSDGGPDMEHARRDDQDALDDGRDEASAFHDGASTFHDGSDDDAKTARESLPALVVDESTLLSPGRFESPHASRQPHLIAALTQTPIRVEPATPSLTIQAQATPSSTAQAQATLPAHQGQAAPSPSPPRDDTRQLLAHLLPRKWLHTKTVDYFLRAFLSDCEAYHYYDAGNVSPASTPVPVSKGKFQYARQVLAPICHSRHWLLLVFHFEDGLIRIYDSMKGNVQPEQVAQIAQNVGLVVWTGSLRPGSMQWRVEYADMEQQTNGYDCGIFTIVAALHCAVRGQLGPGVRINSLLWRSLLREHLVSRESDHFSFLLDQSESATFDSATQAMQGVVAINNTIASAEKLRQDLPAVQALVGELRDRAVERELVKKRSIEQLEKSSSTRQELARMIDSRRPVAALTLEALAMVNSQDWAFVDRNFDQPLRRNKRIHASLHRNIEQLSRLVQTLSAFGPSIDGVGDALRKMKDGIKAKAKQLLHAEHQELAVQHKQLDRARQELQKKDDAQRLLNEQIDSL</sequence>
<evidence type="ECO:0000259" key="6">
    <source>
        <dbReference type="PROSITE" id="PS50600"/>
    </source>
</evidence>
<proteinExistence type="inferred from homology"/>
<dbReference type="GeneID" id="54413613"/>
<dbReference type="AlphaFoldDB" id="A0A6A5ZXL4"/>
<keyword evidence="8" id="KW-1185">Reference proteome</keyword>
<dbReference type="GO" id="GO:0006508">
    <property type="term" value="P:proteolysis"/>
    <property type="evidence" value="ECO:0007669"/>
    <property type="project" value="UniProtKB-KW"/>
</dbReference>
<reference evidence="7" key="1">
    <citation type="journal article" date="2020" name="Stud. Mycol.">
        <title>101 Dothideomycetes genomes: a test case for predicting lifestyles and emergence of pathogens.</title>
        <authorList>
            <person name="Haridas S."/>
            <person name="Albert R."/>
            <person name="Binder M."/>
            <person name="Bloem J."/>
            <person name="Labutti K."/>
            <person name="Salamov A."/>
            <person name="Andreopoulos B."/>
            <person name="Baker S."/>
            <person name="Barry K."/>
            <person name="Bills G."/>
            <person name="Bluhm B."/>
            <person name="Cannon C."/>
            <person name="Castanera R."/>
            <person name="Culley D."/>
            <person name="Daum C."/>
            <person name="Ezra D."/>
            <person name="Gonzalez J."/>
            <person name="Henrissat B."/>
            <person name="Kuo A."/>
            <person name="Liang C."/>
            <person name="Lipzen A."/>
            <person name="Lutzoni F."/>
            <person name="Magnuson J."/>
            <person name="Mondo S."/>
            <person name="Nolan M."/>
            <person name="Ohm R."/>
            <person name="Pangilinan J."/>
            <person name="Park H.-J."/>
            <person name="Ramirez L."/>
            <person name="Alfaro M."/>
            <person name="Sun H."/>
            <person name="Tritt A."/>
            <person name="Yoshinaga Y."/>
            <person name="Zwiers L.-H."/>
            <person name="Turgeon B."/>
            <person name="Goodwin S."/>
            <person name="Spatafora J."/>
            <person name="Crous P."/>
            <person name="Grigoriev I."/>
        </authorList>
    </citation>
    <scope>NUCLEOTIDE SEQUENCE</scope>
    <source>
        <strain evidence="7">CBS 119687</strain>
    </source>
</reference>
<keyword evidence="3" id="KW-0378">Hydrolase</keyword>
<evidence type="ECO:0000256" key="1">
    <source>
        <dbReference type="ARBA" id="ARBA00005234"/>
    </source>
</evidence>
<protein>
    <recommendedName>
        <fullName evidence="6">Ubiquitin-like protease family profile domain-containing protein</fullName>
    </recommendedName>
</protein>
<accession>A0A6A5ZXL4</accession>
<evidence type="ECO:0000256" key="3">
    <source>
        <dbReference type="ARBA" id="ARBA00022801"/>
    </source>
</evidence>
<dbReference type="InterPro" id="IPR038765">
    <property type="entry name" value="Papain-like_cys_pep_sf"/>
</dbReference>
<dbReference type="GO" id="GO:0019783">
    <property type="term" value="F:ubiquitin-like protein peptidase activity"/>
    <property type="evidence" value="ECO:0007669"/>
    <property type="project" value="UniProtKB-ARBA"/>
</dbReference>
<dbReference type="RefSeq" id="XP_033518037.1">
    <property type="nucleotide sequence ID" value="XM_033673181.1"/>
</dbReference>
<dbReference type="InterPro" id="IPR003653">
    <property type="entry name" value="Peptidase_C48_C"/>
</dbReference>
<feature type="compositionally biased region" description="Low complexity" evidence="5">
    <location>
        <begin position="298"/>
        <end position="312"/>
    </location>
</feature>
<organism evidence="7 8">
    <name type="scientific">Dothidotthia symphoricarpi CBS 119687</name>
    <dbReference type="NCBI Taxonomy" id="1392245"/>
    <lineage>
        <taxon>Eukaryota</taxon>
        <taxon>Fungi</taxon>
        <taxon>Dikarya</taxon>
        <taxon>Ascomycota</taxon>
        <taxon>Pezizomycotina</taxon>
        <taxon>Dothideomycetes</taxon>
        <taxon>Pleosporomycetidae</taxon>
        <taxon>Pleosporales</taxon>
        <taxon>Dothidotthiaceae</taxon>
        <taxon>Dothidotthia</taxon>
    </lineage>
</organism>
<evidence type="ECO:0000256" key="4">
    <source>
        <dbReference type="SAM" id="Coils"/>
    </source>
</evidence>
<dbReference type="Proteomes" id="UP000799771">
    <property type="component" value="Unassembled WGS sequence"/>
</dbReference>
<keyword evidence="2" id="KW-0645">Protease</keyword>